<sequence length="135" mass="15692">MSWIWLVEGGLGDGSEKDVIEAARAEWLKSRARVLRWSEELQLVEEEMRRVQVGLSRKADWWEERRGGWQPLAPEFLEGIAAYADKQAALIRRLVVSFSMLWGAQGDFDEDEWVDEEDAESDAPATWPQERHEFD</sequence>
<dbReference type="Proteomes" id="UP000218334">
    <property type="component" value="Unassembled WGS sequence"/>
</dbReference>
<evidence type="ECO:0000313" key="3">
    <source>
        <dbReference type="Proteomes" id="UP000218334"/>
    </source>
</evidence>
<name>A0A2H3BJ83_9AGAR</name>
<evidence type="ECO:0000313" key="2">
    <source>
        <dbReference type="EMBL" id="PBK67082.1"/>
    </source>
</evidence>
<evidence type="ECO:0000256" key="1">
    <source>
        <dbReference type="SAM" id="MobiDB-lite"/>
    </source>
</evidence>
<gene>
    <name evidence="2" type="ORF">ARMSODRAFT_338310</name>
</gene>
<feature type="compositionally biased region" description="Acidic residues" evidence="1">
    <location>
        <begin position="111"/>
        <end position="121"/>
    </location>
</feature>
<organism evidence="2 3">
    <name type="scientific">Armillaria solidipes</name>
    <dbReference type="NCBI Taxonomy" id="1076256"/>
    <lineage>
        <taxon>Eukaryota</taxon>
        <taxon>Fungi</taxon>
        <taxon>Dikarya</taxon>
        <taxon>Basidiomycota</taxon>
        <taxon>Agaricomycotina</taxon>
        <taxon>Agaricomycetes</taxon>
        <taxon>Agaricomycetidae</taxon>
        <taxon>Agaricales</taxon>
        <taxon>Marasmiineae</taxon>
        <taxon>Physalacriaceae</taxon>
        <taxon>Armillaria</taxon>
    </lineage>
</organism>
<keyword evidence="3" id="KW-1185">Reference proteome</keyword>
<feature type="region of interest" description="Disordered" evidence="1">
    <location>
        <begin position="111"/>
        <end position="135"/>
    </location>
</feature>
<dbReference type="EMBL" id="KZ293438">
    <property type="protein sequence ID" value="PBK67082.1"/>
    <property type="molecule type" value="Genomic_DNA"/>
</dbReference>
<dbReference type="AlphaFoldDB" id="A0A2H3BJ83"/>
<proteinExistence type="predicted"/>
<reference evidence="3" key="1">
    <citation type="journal article" date="2017" name="Nat. Ecol. Evol.">
        <title>Genome expansion and lineage-specific genetic innovations in the forest pathogenic fungi Armillaria.</title>
        <authorList>
            <person name="Sipos G."/>
            <person name="Prasanna A.N."/>
            <person name="Walter M.C."/>
            <person name="O'Connor E."/>
            <person name="Balint B."/>
            <person name="Krizsan K."/>
            <person name="Kiss B."/>
            <person name="Hess J."/>
            <person name="Varga T."/>
            <person name="Slot J."/>
            <person name="Riley R."/>
            <person name="Boka B."/>
            <person name="Rigling D."/>
            <person name="Barry K."/>
            <person name="Lee J."/>
            <person name="Mihaltcheva S."/>
            <person name="LaButti K."/>
            <person name="Lipzen A."/>
            <person name="Waldron R."/>
            <person name="Moloney N.M."/>
            <person name="Sperisen C."/>
            <person name="Kredics L."/>
            <person name="Vagvoelgyi C."/>
            <person name="Patrignani A."/>
            <person name="Fitzpatrick D."/>
            <person name="Nagy I."/>
            <person name="Doyle S."/>
            <person name="Anderson J.B."/>
            <person name="Grigoriev I.V."/>
            <person name="Gueldener U."/>
            <person name="Muensterkoetter M."/>
            <person name="Nagy L.G."/>
        </authorList>
    </citation>
    <scope>NUCLEOTIDE SEQUENCE [LARGE SCALE GENOMIC DNA]</scope>
    <source>
        <strain evidence="3">28-4</strain>
    </source>
</reference>
<accession>A0A2H3BJ83</accession>
<protein>
    <submittedName>
        <fullName evidence="2">Uncharacterized protein</fullName>
    </submittedName>
</protein>
<dbReference type="STRING" id="1076256.A0A2H3BJ83"/>